<comment type="caution">
    <text evidence="3">The sequence shown here is derived from an EMBL/GenBank/DDBJ whole genome shotgun (WGS) entry which is preliminary data.</text>
</comment>
<protein>
    <recommendedName>
        <fullName evidence="2">PB1-like domain-containing protein</fullName>
    </recommendedName>
</protein>
<keyword evidence="4" id="KW-1185">Reference proteome</keyword>
<gene>
    <name evidence="3" type="ORF">EJB05_53457</name>
</gene>
<dbReference type="Proteomes" id="UP000324897">
    <property type="component" value="Unassembled WGS sequence"/>
</dbReference>
<feature type="region of interest" description="Disordered" evidence="1">
    <location>
        <begin position="225"/>
        <end position="372"/>
    </location>
</feature>
<feature type="non-terminal residue" evidence="3">
    <location>
        <position position="1"/>
    </location>
</feature>
<evidence type="ECO:0000256" key="1">
    <source>
        <dbReference type="SAM" id="MobiDB-lite"/>
    </source>
</evidence>
<feature type="compositionally biased region" description="Basic and acidic residues" evidence="1">
    <location>
        <begin position="301"/>
        <end position="311"/>
    </location>
</feature>
<feature type="compositionally biased region" description="Polar residues" evidence="1">
    <location>
        <begin position="324"/>
        <end position="333"/>
    </location>
</feature>
<proteinExistence type="predicted"/>
<reference evidence="3 4" key="1">
    <citation type="journal article" date="2019" name="Sci. Rep.">
        <title>A high-quality genome of Eragrostis curvula grass provides insights into Poaceae evolution and supports new strategies to enhance forage quality.</title>
        <authorList>
            <person name="Carballo J."/>
            <person name="Santos B.A.C.M."/>
            <person name="Zappacosta D."/>
            <person name="Garbus I."/>
            <person name="Selva J.P."/>
            <person name="Gallo C.A."/>
            <person name="Diaz A."/>
            <person name="Albertini E."/>
            <person name="Caccamo M."/>
            <person name="Echenique V."/>
        </authorList>
    </citation>
    <scope>NUCLEOTIDE SEQUENCE [LARGE SCALE GENOMIC DNA]</scope>
    <source>
        <strain evidence="4">cv. Victoria</strain>
        <tissue evidence="3">Leaf</tissue>
    </source>
</reference>
<feature type="compositionally biased region" description="Basic residues" evidence="1">
    <location>
        <begin position="363"/>
        <end position="372"/>
    </location>
</feature>
<sequence length="405" mass="45092">MDIWNPKGFQMFENCVLAVPSDTGQHGIEIRKVCAAMHWVTDSIKTRRLIDEGDDRRAEVLIADHDWNKVGFYSVMDSLETFSVRFHIGGKFDYGGYSLQYVGGSVAMSDIDQDKVSLPELKGHLADHVALSEEDNVDFHWLFPGQDLNSGLRRLGDDKTCLYMAECITEGGVAEVYVEIFKIVDNSDVMWSSGQPAAMSKKNMRRGIPSKDQTARDIEKVHAFYSSPGNNSFDEGGGSDHDDETSGDADDEEGEGSDHDDETSEDSDYVAADSDTSEVDEEAKQFRTNAVKQRKNPAGTVDKEGIPHVEVLDNTIPKKRGRTQGDSNVQQDSRPQKRTRKTAAEPVDMPSQSSVTASTKTRASPRLKTTAKKKAATAKKKLMFVLQIVRFRLIIERDNTGGRWR</sequence>
<name>A0A5J9SQ97_9POAL</name>
<feature type="compositionally biased region" description="Acidic residues" evidence="1">
    <location>
        <begin position="241"/>
        <end position="268"/>
    </location>
</feature>
<dbReference type="Gramene" id="TVU01099">
    <property type="protein sequence ID" value="TVU01099"/>
    <property type="gene ID" value="EJB05_53457"/>
</dbReference>
<feature type="compositionally biased region" description="Polar residues" evidence="1">
    <location>
        <begin position="350"/>
        <end position="362"/>
    </location>
</feature>
<dbReference type="OrthoDB" id="1750719at2759"/>
<evidence type="ECO:0000259" key="2">
    <source>
        <dbReference type="Pfam" id="PF26130"/>
    </source>
</evidence>
<evidence type="ECO:0000313" key="3">
    <source>
        <dbReference type="EMBL" id="TVU01099.1"/>
    </source>
</evidence>
<evidence type="ECO:0000313" key="4">
    <source>
        <dbReference type="Proteomes" id="UP000324897"/>
    </source>
</evidence>
<dbReference type="AlphaFoldDB" id="A0A5J9SQ97"/>
<dbReference type="EMBL" id="RWGY01000489">
    <property type="protein sequence ID" value="TVU01099.1"/>
    <property type="molecule type" value="Genomic_DNA"/>
</dbReference>
<organism evidence="3 4">
    <name type="scientific">Eragrostis curvula</name>
    <name type="common">weeping love grass</name>
    <dbReference type="NCBI Taxonomy" id="38414"/>
    <lineage>
        <taxon>Eukaryota</taxon>
        <taxon>Viridiplantae</taxon>
        <taxon>Streptophyta</taxon>
        <taxon>Embryophyta</taxon>
        <taxon>Tracheophyta</taxon>
        <taxon>Spermatophyta</taxon>
        <taxon>Magnoliopsida</taxon>
        <taxon>Liliopsida</taxon>
        <taxon>Poales</taxon>
        <taxon>Poaceae</taxon>
        <taxon>PACMAD clade</taxon>
        <taxon>Chloridoideae</taxon>
        <taxon>Eragrostideae</taxon>
        <taxon>Eragrostidinae</taxon>
        <taxon>Eragrostis</taxon>
    </lineage>
</organism>
<dbReference type="Pfam" id="PF26130">
    <property type="entry name" value="PB1-like"/>
    <property type="match status" value="1"/>
</dbReference>
<accession>A0A5J9SQ97</accession>
<dbReference type="InterPro" id="IPR058594">
    <property type="entry name" value="PB1-like_dom_pln"/>
</dbReference>
<feature type="domain" description="PB1-like" evidence="2">
    <location>
        <begin position="81"/>
        <end position="179"/>
    </location>
</feature>